<keyword evidence="4 7" id="KW-0456">Lyase</keyword>
<evidence type="ECO:0000256" key="7">
    <source>
        <dbReference type="RuleBase" id="RU366031"/>
    </source>
</evidence>
<dbReference type="InterPro" id="IPR039793">
    <property type="entry name" value="UROS/Hem4"/>
</dbReference>
<evidence type="ECO:0000256" key="4">
    <source>
        <dbReference type="ARBA" id="ARBA00023239"/>
    </source>
</evidence>
<reference evidence="9 10" key="1">
    <citation type="submission" date="2022-07" db="EMBL/GenBank/DDBJ databases">
        <title>Genome-wide signatures of adaptation to extreme environments.</title>
        <authorList>
            <person name="Cho C.H."/>
            <person name="Yoon H.S."/>
        </authorList>
    </citation>
    <scope>NUCLEOTIDE SEQUENCE [LARGE SCALE GENOMIC DNA]</scope>
    <source>
        <strain evidence="9 10">DBV 063 E5</strain>
    </source>
</reference>
<organism evidence="9 10">
    <name type="scientific">Cyanidium caldarium</name>
    <name type="common">Red alga</name>
    <dbReference type="NCBI Taxonomy" id="2771"/>
    <lineage>
        <taxon>Eukaryota</taxon>
        <taxon>Rhodophyta</taxon>
        <taxon>Bangiophyceae</taxon>
        <taxon>Cyanidiales</taxon>
        <taxon>Cyanidiaceae</taxon>
        <taxon>Cyanidium</taxon>
    </lineage>
</organism>
<dbReference type="Pfam" id="PF02602">
    <property type="entry name" value="HEM4"/>
    <property type="match status" value="1"/>
</dbReference>
<feature type="domain" description="Tetrapyrrole biosynthesis uroporphyrinogen III synthase" evidence="8">
    <location>
        <begin position="98"/>
        <end position="304"/>
    </location>
</feature>
<accession>A0AAV9IRC6</accession>
<evidence type="ECO:0000256" key="5">
    <source>
        <dbReference type="ARBA" id="ARBA00023244"/>
    </source>
</evidence>
<comment type="caution">
    <text evidence="9">The sequence shown here is derived from an EMBL/GenBank/DDBJ whole genome shotgun (WGS) entry which is preliminary data.</text>
</comment>
<name>A0AAV9IRC6_CYACA</name>
<dbReference type="InterPro" id="IPR003754">
    <property type="entry name" value="4pyrrol_synth_uPrphyn_synth"/>
</dbReference>
<evidence type="ECO:0000313" key="10">
    <source>
        <dbReference type="Proteomes" id="UP001301350"/>
    </source>
</evidence>
<comment type="catalytic activity">
    <reaction evidence="6 7">
        <text>hydroxymethylbilane = uroporphyrinogen III + H2O</text>
        <dbReference type="Rhea" id="RHEA:18965"/>
        <dbReference type="ChEBI" id="CHEBI:15377"/>
        <dbReference type="ChEBI" id="CHEBI:57308"/>
        <dbReference type="ChEBI" id="CHEBI:57845"/>
        <dbReference type="EC" id="4.2.1.75"/>
    </reaction>
</comment>
<evidence type="ECO:0000313" key="9">
    <source>
        <dbReference type="EMBL" id="KAK4534860.1"/>
    </source>
</evidence>
<evidence type="ECO:0000256" key="1">
    <source>
        <dbReference type="ARBA" id="ARBA00004772"/>
    </source>
</evidence>
<keyword evidence="10" id="KW-1185">Reference proteome</keyword>
<evidence type="ECO:0000256" key="6">
    <source>
        <dbReference type="ARBA" id="ARBA00048617"/>
    </source>
</evidence>
<comment type="pathway">
    <text evidence="1 7">Porphyrin-containing compound metabolism; protoporphyrin-IX biosynthesis; coproporphyrinogen-III from 5-aminolevulinate: step 3/4.</text>
</comment>
<comment type="function">
    <text evidence="7">Catalyzes cyclization of the linear tetrapyrrole, hydroxymethylbilane, to the macrocyclic uroporphyrinogen III.</text>
</comment>
<dbReference type="InterPro" id="IPR036108">
    <property type="entry name" value="4pyrrol_syn_uPrphyn_synt_sf"/>
</dbReference>
<dbReference type="AlphaFoldDB" id="A0AAV9IRC6"/>
<protein>
    <recommendedName>
        <fullName evidence="3 7">Uroporphyrinogen-III synthase</fullName>
        <ecNumber evidence="3 7">4.2.1.75</ecNumber>
    </recommendedName>
</protein>
<keyword evidence="5 7" id="KW-0627">Porphyrin biosynthesis</keyword>
<comment type="similarity">
    <text evidence="2 7">Belongs to the uroporphyrinogen-III synthase family.</text>
</comment>
<dbReference type="EMBL" id="JANCYW010000003">
    <property type="protein sequence ID" value="KAK4534860.1"/>
    <property type="molecule type" value="Genomic_DNA"/>
</dbReference>
<evidence type="ECO:0000256" key="2">
    <source>
        <dbReference type="ARBA" id="ARBA00008133"/>
    </source>
</evidence>
<evidence type="ECO:0000256" key="3">
    <source>
        <dbReference type="ARBA" id="ARBA00013109"/>
    </source>
</evidence>
<dbReference type="SUPFAM" id="SSF69618">
    <property type="entry name" value="HemD-like"/>
    <property type="match status" value="1"/>
</dbReference>
<sequence>MRLPGAWSDPSSLELLESRAPRHHLPHSSLPSRIAFVTFGGGTTRPYDRSAATCPHRRLPLPFRLEATVARIALTRERGKNVKLATALRSRWPHLSLHELPCIEHATTAELEHLRAHLQANRTPDDSTTEWILITSPEAAKVFLSVCPGTLRPYHRVAAVGGATADALRTGGIAPDFVPSKATGACLARELPVEEAARVLYPASVRASNDIETGLRARRPDLPFLRINAYDTVEAPWSELEWQRARHEVDVVTFASPSAVQVWAARIGVQQAAACIGETSAQAASRGGFTRVYCPEAPGMDGWIGAIEQAMAQLQKPERSGP</sequence>
<dbReference type="Proteomes" id="UP001301350">
    <property type="component" value="Unassembled WGS sequence"/>
</dbReference>
<dbReference type="CDD" id="cd06578">
    <property type="entry name" value="HemD"/>
    <property type="match status" value="1"/>
</dbReference>
<dbReference type="GO" id="GO:0006780">
    <property type="term" value="P:uroporphyrinogen III biosynthetic process"/>
    <property type="evidence" value="ECO:0007669"/>
    <property type="project" value="UniProtKB-UniRule"/>
</dbReference>
<dbReference type="PANTHER" id="PTHR38042">
    <property type="entry name" value="UROPORPHYRINOGEN-III SYNTHASE, CHLOROPLASTIC"/>
    <property type="match status" value="1"/>
</dbReference>
<dbReference type="GO" id="GO:0006782">
    <property type="term" value="P:protoporphyrinogen IX biosynthetic process"/>
    <property type="evidence" value="ECO:0007669"/>
    <property type="project" value="UniProtKB-UniRule"/>
</dbReference>
<evidence type="ECO:0000259" key="8">
    <source>
        <dbReference type="Pfam" id="PF02602"/>
    </source>
</evidence>
<proteinExistence type="inferred from homology"/>
<dbReference type="Gene3D" id="3.40.50.10090">
    <property type="match status" value="2"/>
</dbReference>
<dbReference type="GO" id="GO:0004852">
    <property type="term" value="F:uroporphyrinogen-III synthase activity"/>
    <property type="evidence" value="ECO:0007669"/>
    <property type="project" value="UniProtKB-UniRule"/>
</dbReference>
<gene>
    <name evidence="9" type="ORF">CDCA_CDCA03G0885</name>
</gene>
<dbReference type="EC" id="4.2.1.75" evidence="3 7"/>
<dbReference type="PANTHER" id="PTHR38042:SF1">
    <property type="entry name" value="UROPORPHYRINOGEN-III SYNTHASE, CHLOROPLASTIC"/>
    <property type="match status" value="1"/>
</dbReference>